<dbReference type="RefSeq" id="WP_072830991.1">
    <property type="nucleotide sequence ID" value="NZ_FQXP01000004.1"/>
</dbReference>
<name>A0A1M5V9M1_9CLOT</name>
<dbReference type="EMBL" id="FQXP01000004">
    <property type="protein sequence ID" value="SHH71603.1"/>
    <property type="molecule type" value="Genomic_DNA"/>
</dbReference>
<feature type="transmembrane region" description="Helical" evidence="1">
    <location>
        <begin position="30"/>
        <end position="49"/>
    </location>
</feature>
<feature type="transmembrane region" description="Helical" evidence="1">
    <location>
        <begin position="7"/>
        <end position="24"/>
    </location>
</feature>
<keyword evidence="1" id="KW-0812">Transmembrane</keyword>
<reference evidence="2 3" key="1">
    <citation type="submission" date="2016-11" db="EMBL/GenBank/DDBJ databases">
        <authorList>
            <person name="Jaros S."/>
            <person name="Januszkiewicz K."/>
            <person name="Wedrychowicz H."/>
        </authorList>
    </citation>
    <scope>NUCLEOTIDE SEQUENCE [LARGE SCALE GENOMIC DNA]</scope>
    <source>
        <strain evidence="2 3">DSM 3089</strain>
    </source>
</reference>
<evidence type="ECO:0000313" key="2">
    <source>
        <dbReference type="EMBL" id="SHH71603.1"/>
    </source>
</evidence>
<gene>
    <name evidence="2" type="ORF">SAMN02745196_01171</name>
</gene>
<keyword evidence="1" id="KW-1133">Transmembrane helix</keyword>
<accession>A0A1M5V9M1</accession>
<protein>
    <submittedName>
        <fullName evidence="2">Uncharacterized protein</fullName>
    </submittedName>
</protein>
<keyword evidence="1" id="KW-0472">Membrane</keyword>
<keyword evidence="3" id="KW-1185">Reference proteome</keyword>
<organism evidence="2 3">
    <name type="scientific">Clostridium collagenovorans DSM 3089</name>
    <dbReference type="NCBI Taxonomy" id="1121306"/>
    <lineage>
        <taxon>Bacteria</taxon>
        <taxon>Bacillati</taxon>
        <taxon>Bacillota</taxon>
        <taxon>Clostridia</taxon>
        <taxon>Eubacteriales</taxon>
        <taxon>Clostridiaceae</taxon>
        <taxon>Clostridium</taxon>
    </lineage>
</organism>
<dbReference type="OrthoDB" id="1911165at2"/>
<dbReference type="AlphaFoldDB" id="A0A1M5V9M1"/>
<evidence type="ECO:0000313" key="3">
    <source>
        <dbReference type="Proteomes" id="UP000184526"/>
    </source>
</evidence>
<sequence length="67" mass="7855">MKFFDNCTYFGIALSGIWLFSIRLNLLPEILEELCVVFSLIFLAIGIFFTRYNVSKLKEPEKTLFIK</sequence>
<proteinExistence type="predicted"/>
<evidence type="ECO:0000256" key="1">
    <source>
        <dbReference type="SAM" id="Phobius"/>
    </source>
</evidence>
<dbReference type="Proteomes" id="UP000184526">
    <property type="component" value="Unassembled WGS sequence"/>
</dbReference>